<feature type="transmembrane region" description="Helical" evidence="1">
    <location>
        <begin position="385"/>
        <end position="405"/>
    </location>
</feature>
<protein>
    <recommendedName>
        <fullName evidence="2">Calcineurin-like phosphoesterase domain-containing protein</fullName>
    </recommendedName>
</protein>
<keyword evidence="1" id="KW-0472">Membrane</keyword>
<dbReference type="InterPro" id="IPR029052">
    <property type="entry name" value="Metallo-depent_PP-like"/>
</dbReference>
<proteinExistence type="predicted"/>
<dbReference type="PANTHER" id="PTHR34211:SF3">
    <property type="entry name" value="CALCINEURIN-LIKE METALLO-PHOSPHOESTERASE SUPERFAMILY PROTEIN"/>
    <property type="match status" value="1"/>
</dbReference>
<dbReference type="SUPFAM" id="SSF56300">
    <property type="entry name" value="Metallo-dependent phosphatases"/>
    <property type="match status" value="1"/>
</dbReference>
<evidence type="ECO:0000259" key="2">
    <source>
        <dbReference type="Pfam" id="PF00149"/>
    </source>
</evidence>
<organism evidence="3 4">
    <name type="scientific">Actinomycetospora straminea</name>
    <dbReference type="NCBI Taxonomy" id="663607"/>
    <lineage>
        <taxon>Bacteria</taxon>
        <taxon>Bacillati</taxon>
        <taxon>Actinomycetota</taxon>
        <taxon>Actinomycetes</taxon>
        <taxon>Pseudonocardiales</taxon>
        <taxon>Pseudonocardiaceae</taxon>
        <taxon>Actinomycetospora</taxon>
    </lineage>
</organism>
<dbReference type="RefSeq" id="WP_274233272.1">
    <property type="nucleotide sequence ID" value="NZ_BAABHQ010000021.1"/>
</dbReference>
<dbReference type="EMBL" id="BAABHQ010000021">
    <property type="protein sequence ID" value="GAA4891801.1"/>
    <property type="molecule type" value="Genomic_DNA"/>
</dbReference>
<comment type="caution">
    <text evidence="3">The sequence shown here is derived from an EMBL/GenBank/DDBJ whole genome shotgun (WGS) entry which is preliminary data.</text>
</comment>
<keyword evidence="1" id="KW-1133">Transmembrane helix</keyword>
<accession>A0ABP9F814</accession>
<feature type="transmembrane region" description="Helical" evidence="1">
    <location>
        <begin position="417"/>
        <end position="440"/>
    </location>
</feature>
<gene>
    <name evidence="3" type="ORF">GCM10023203_52000</name>
</gene>
<keyword evidence="1" id="KW-0812">Transmembrane</keyword>
<dbReference type="Pfam" id="PF00149">
    <property type="entry name" value="Metallophos"/>
    <property type="match status" value="1"/>
</dbReference>
<reference evidence="4" key="1">
    <citation type="journal article" date="2019" name="Int. J. Syst. Evol. Microbiol.">
        <title>The Global Catalogue of Microorganisms (GCM) 10K type strain sequencing project: providing services to taxonomists for standard genome sequencing and annotation.</title>
        <authorList>
            <consortium name="The Broad Institute Genomics Platform"/>
            <consortium name="The Broad Institute Genome Sequencing Center for Infectious Disease"/>
            <person name="Wu L."/>
            <person name="Ma J."/>
        </authorList>
    </citation>
    <scope>NUCLEOTIDE SEQUENCE [LARGE SCALE GENOMIC DNA]</scope>
    <source>
        <strain evidence="4">JCM 17983</strain>
    </source>
</reference>
<evidence type="ECO:0000313" key="3">
    <source>
        <dbReference type="EMBL" id="GAA4891801.1"/>
    </source>
</evidence>
<name>A0ABP9F814_9PSEU</name>
<dbReference type="InterPro" id="IPR004843">
    <property type="entry name" value="Calcineurin-like_PHP"/>
</dbReference>
<dbReference type="PANTHER" id="PTHR34211">
    <property type="entry name" value="CALCINEURIN-LIKE METALLO-PHOSPHOESTERASE SUPERFAMILY PROTEIN"/>
    <property type="match status" value="1"/>
</dbReference>
<feature type="transmembrane region" description="Helical" evidence="1">
    <location>
        <begin position="460"/>
        <end position="482"/>
    </location>
</feature>
<dbReference type="Gene3D" id="3.60.21.10">
    <property type="match status" value="1"/>
</dbReference>
<sequence length="556" mass="59868">MGGRTDEPVRHDAVRWLSPTELVRTGLTVALGSVAAAYADKRDVMAGTTFAQDVVRYDTAGDGAAGDFWVDFLSDTGDGFPAMATIATLLGATGVTVDGQRLPRGRVLLLGGDEVYPVAGTKAYEERLEGPLDAQFVVDPEREQPAVHAIPGNHDWYDGLTAFLRVFAQGRDLAGWHTAQRRSYFALALPHDWWVLAMDIQLDTYIDATQLEWFRDVVARIPHGSRIVLLTATPAWYGALDGDDEAMDRLAFFLRDVLGERRDLRVRLVLTGDTHHYARYTLVRPEGSVGPDQVLVTAGHGGAYTSPTHFLPDELHVTADLADPGPERSDREHTYVRADATFPTAPTSRTEAARVLTRLPARNGSLFAVLGALQALVVVPAVLGLWVLAVLGAIVVGAVSAAFVAPNRKRWWGAVPLRAVLAVAQVGLAGGVAALATWAHEALAPGRAGLGSVLVGGAEILVVVGVAGLASSLVLALFLLVVGRWANRNELFAAQSIEDHKGFLRMRIAPDGTLTIFVLGVDRVPRDWTWSPGDASRWTPTTPISAHLVEEVELRP</sequence>
<dbReference type="Proteomes" id="UP001500457">
    <property type="component" value="Unassembled WGS sequence"/>
</dbReference>
<evidence type="ECO:0000313" key="4">
    <source>
        <dbReference type="Proteomes" id="UP001500457"/>
    </source>
</evidence>
<feature type="domain" description="Calcineurin-like phosphoesterase" evidence="2">
    <location>
        <begin position="70"/>
        <end position="277"/>
    </location>
</feature>
<keyword evidence="4" id="KW-1185">Reference proteome</keyword>
<evidence type="ECO:0000256" key="1">
    <source>
        <dbReference type="SAM" id="Phobius"/>
    </source>
</evidence>